<gene>
    <name evidence="1" type="ORF">ACHAW5_000064</name>
</gene>
<reference evidence="1 2" key="1">
    <citation type="submission" date="2024-10" db="EMBL/GenBank/DDBJ databases">
        <title>Updated reference genomes for cyclostephanoid diatoms.</title>
        <authorList>
            <person name="Roberts W.R."/>
            <person name="Alverson A.J."/>
        </authorList>
    </citation>
    <scope>NUCLEOTIDE SEQUENCE [LARGE SCALE GENOMIC DNA]</scope>
    <source>
        <strain evidence="1 2">AJA276-08</strain>
    </source>
</reference>
<evidence type="ECO:0000313" key="1">
    <source>
        <dbReference type="EMBL" id="KAL3784502.1"/>
    </source>
</evidence>
<organism evidence="1 2">
    <name type="scientific">Stephanodiscus triporus</name>
    <dbReference type="NCBI Taxonomy" id="2934178"/>
    <lineage>
        <taxon>Eukaryota</taxon>
        <taxon>Sar</taxon>
        <taxon>Stramenopiles</taxon>
        <taxon>Ochrophyta</taxon>
        <taxon>Bacillariophyta</taxon>
        <taxon>Coscinodiscophyceae</taxon>
        <taxon>Thalassiosirophycidae</taxon>
        <taxon>Stephanodiscales</taxon>
        <taxon>Stephanodiscaceae</taxon>
        <taxon>Stephanodiscus</taxon>
    </lineage>
</organism>
<proteinExistence type="predicted"/>
<dbReference type="EMBL" id="JALLAZ020000927">
    <property type="protein sequence ID" value="KAL3784502.1"/>
    <property type="molecule type" value="Genomic_DNA"/>
</dbReference>
<keyword evidence="2" id="KW-1185">Reference proteome</keyword>
<name>A0ABD3PA33_9STRA</name>
<protein>
    <submittedName>
        <fullName evidence="1">Uncharacterized protein</fullName>
    </submittedName>
</protein>
<comment type="caution">
    <text evidence="1">The sequence shown here is derived from an EMBL/GenBank/DDBJ whole genome shotgun (WGS) entry which is preliminary data.</text>
</comment>
<dbReference type="AlphaFoldDB" id="A0ABD3PA33"/>
<evidence type="ECO:0000313" key="2">
    <source>
        <dbReference type="Proteomes" id="UP001530315"/>
    </source>
</evidence>
<accession>A0ABD3PA33</accession>
<dbReference type="Proteomes" id="UP001530315">
    <property type="component" value="Unassembled WGS sequence"/>
</dbReference>
<sequence length="176" mass="19351">MAIRGGNLATLATSGVNPTRQPANFTEPLRPVSSVRERLSRCSSFEDAVDHSLDPTEEFVVEFLSMLRQGLYVFANISHNDEVVTSEKWHSFDRGFKLGIFSYTEHAFQISPVGAGSHDLDIMGSAPVKMHLDSLLPLRSSGSQGLILECDGVTRNNCRNNVRAEIVLSDEATNAR</sequence>